<evidence type="ECO:0000256" key="1">
    <source>
        <dbReference type="ARBA" id="ARBA00022737"/>
    </source>
</evidence>
<evidence type="ECO:0000256" key="2">
    <source>
        <dbReference type="ARBA" id="ARBA00022803"/>
    </source>
</evidence>
<dbReference type="SUPFAM" id="SSF48452">
    <property type="entry name" value="TPR-like"/>
    <property type="match status" value="2"/>
</dbReference>
<proteinExistence type="predicted"/>
<dbReference type="SMART" id="SM00028">
    <property type="entry name" value="TPR"/>
    <property type="match status" value="5"/>
</dbReference>
<dbReference type="PANTHER" id="PTHR45586">
    <property type="entry name" value="TPR REPEAT-CONTAINING PROTEIN PA4667"/>
    <property type="match status" value="1"/>
</dbReference>
<reference evidence="3 4" key="1">
    <citation type="journal article" date="2019" name="Int. J. Syst. Evol. Microbiol.">
        <title>Capsulimonas corticalis gen. nov., sp. nov., an aerobic capsulated bacterium, of a novel bacterial order, Capsulimonadales ord. nov., of the class Armatimonadia of the phylum Armatimonadetes.</title>
        <authorList>
            <person name="Li J."/>
            <person name="Kudo C."/>
            <person name="Tonouchi A."/>
        </authorList>
    </citation>
    <scope>NUCLEOTIDE SEQUENCE [LARGE SCALE GENOMIC DNA]</scope>
    <source>
        <strain evidence="3 4">AX-7</strain>
    </source>
</reference>
<dbReference type="RefSeq" id="WP_165864666.1">
    <property type="nucleotide sequence ID" value="NZ_AP025739.1"/>
</dbReference>
<dbReference type="InterPro" id="IPR011990">
    <property type="entry name" value="TPR-like_helical_dom_sf"/>
</dbReference>
<keyword evidence="2" id="KW-0802">TPR repeat</keyword>
<dbReference type="Pfam" id="PF13432">
    <property type="entry name" value="TPR_16"/>
    <property type="match status" value="1"/>
</dbReference>
<evidence type="ECO:0000313" key="3">
    <source>
        <dbReference type="EMBL" id="BDI32480.1"/>
    </source>
</evidence>
<dbReference type="InterPro" id="IPR051012">
    <property type="entry name" value="CellSynth/LPSAsmb/PSIAsmb"/>
</dbReference>
<name>A0A402D6F8_9BACT</name>
<evidence type="ECO:0000313" key="4">
    <source>
        <dbReference type="Proteomes" id="UP000287394"/>
    </source>
</evidence>
<dbReference type="Gene3D" id="1.25.40.10">
    <property type="entry name" value="Tetratricopeptide repeat domain"/>
    <property type="match status" value="5"/>
</dbReference>
<keyword evidence="1" id="KW-0677">Repeat</keyword>
<organism evidence="3 4">
    <name type="scientific">Capsulimonas corticalis</name>
    <dbReference type="NCBI Taxonomy" id="2219043"/>
    <lineage>
        <taxon>Bacteria</taxon>
        <taxon>Bacillati</taxon>
        <taxon>Armatimonadota</taxon>
        <taxon>Armatimonadia</taxon>
        <taxon>Capsulimonadales</taxon>
        <taxon>Capsulimonadaceae</taxon>
        <taxon>Capsulimonas</taxon>
    </lineage>
</organism>
<dbReference type="InterPro" id="IPR019734">
    <property type="entry name" value="TPR_rpt"/>
</dbReference>
<gene>
    <name evidence="3" type="ORF">CCAX7_45310</name>
</gene>
<dbReference type="KEGG" id="ccot:CCAX7_45310"/>
<protein>
    <submittedName>
        <fullName evidence="3">Uncharacterized protein</fullName>
    </submittedName>
</protein>
<dbReference type="Proteomes" id="UP000287394">
    <property type="component" value="Chromosome"/>
</dbReference>
<sequence>MSLESELTAIRQILEHPSDVQTLDVALETVSKAVAAFPDSRELYELLGLLRYMCSLYSLEAWPHPDEVETELRKAIEIDLRSYESYLWFAKVLTFACKYEASDLALSKAMEFAGNKAYCYHEIAQLLRNGERVVEAYQKAVALEPEEYRWRFHLRLAYESLGRYEEALNAWQASVSSSGDDLTYQTYLADAYVMNGDIDEASRLCDEVYQKILSLDYARLWEDRLDVMEQHHVSLLVTACMTQALVFKSKGETNQAIAKFQEALALVSDAPEARCEIALILSEAGRQGDAMTQMSIARYHHALREYYTCGFSERINSTEGIRWILEYMRWPSLVNCDSCLPLPNAVSPEGAPISVEAEMEFIRQTLESDPIALEIDAARNAIATSPNSFEVYALLARWLYIEIENRGNKQPNYNEVIDAAQKAIALNSKYYDSYRWLARSLYRDHRYQETEQALSIALNLAGDQAFRYHEIGNLYRLLEIAATSLHNLHSRRYAFHEEENLIKAHQKAVELEPQNEEWRRDLRELYERCGRYEEALNVQRASMIVAGAEMAHKAGLAHSLMMNGNLEEAERLCKDVYQTIMALDYVMKPGEEISPDLNALISVAMTQARILKKQGDLDKAIEKFHEALAFASWNPEARCQIALIFWERGERDRARKELQFVRNNFLYLYFSNSLGLIELDITSAQDITNLFQQLKWPLSRG</sequence>
<keyword evidence="4" id="KW-1185">Reference proteome</keyword>
<accession>A0A402D6F8</accession>
<dbReference type="PANTHER" id="PTHR45586:SF1">
    <property type="entry name" value="LIPOPOLYSACCHARIDE ASSEMBLY PROTEIN B"/>
    <property type="match status" value="1"/>
</dbReference>
<dbReference type="EMBL" id="AP025739">
    <property type="protein sequence ID" value="BDI32480.1"/>
    <property type="molecule type" value="Genomic_DNA"/>
</dbReference>
<dbReference type="AlphaFoldDB" id="A0A402D6F8"/>